<dbReference type="SUPFAM" id="SSF53223">
    <property type="entry name" value="Aminoacid dehydrogenase-like, N-terminal domain"/>
    <property type="match status" value="1"/>
</dbReference>
<feature type="active site" description="Proton donor" evidence="5">
    <location>
        <position position="159"/>
    </location>
</feature>
<gene>
    <name evidence="10" type="ORF">AYI70_g8720</name>
</gene>
<evidence type="ECO:0000256" key="2">
    <source>
        <dbReference type="ARBA" id="ARBA00011643"/>
    </source>
</evidence>
<dbReference type="PRINTS" id="PR00082">
    <property type="entry name" value="GLFDHDRGNASE"/>
</dbReference>
<keyword evidence="11" id="KW-1185">Reference proteome</keyword>
<evidence type="ECO:0000256" key="8">
    <source>
        <dbReference type="RuleBase" id="RU004417"/>
    </source>
</evidence>
<evidence type="ECO:0000256" key="5">
    <source>
        <dbReference type="PIRSR" id="PIRSR000185-1"/>
    </source>
</evidence>
<dbReference type="FunFam" id="3.40.50.720:FF:000030">
    <property type="entry name" value="Glutamate dehydrogenase"/>
    <property type="match status" value="1"/>
</dbReference>
<name>A0A1R1XEM4_9FUNG</name>
<protein>
    <recommendedName>
        <fullName evidence="4">Glutamate dehydrogenase</fullName>
    </recommendedName>
</protein>
<dbReference type="SMART" id="SM00839">
    <property type="entry name" value="ELFV_dehydrog"/>
    <property type="match status" value="1"/>
</dbReference>
<dbReference type="Gene3D" id="1.10.285.10">
    <property type="entry name" value="Glutamate Dehydrogenase, chain A, domain 3"/>
    <property type="match status" value="2"/>
</dbReference>
<comment type="similarity">
    <text evidence="1 4 8">Belongs to the Glu/Leu/Phe/Val dehydrogenases family.</text>
</comment>
<feature type="binding site" evidence="6">
    <location>
        <position position="144"/>
    </location>
    <ligand>
        <name>substrate</name>
    </ligand>
</feature>
<dbReference type="CDD" id="cd05313">
    <property type="entry name" value="NAD_bind_2_Glu_DH"/>
    <property type="match status" value="1"/>
</dbReference>
<dbReference type="SUPFAM" id="SSF51735">
    <property type="entry name" value="NAD(P)-binding Rossmann-fold domains"/>
    <property type="match status" value="1"/>
</dbReference>
<dbReference type="InterPro" id="IPR046346">
    <property type="entry name" value="Aminoacid_DH-like_N_sf"/>
</dbReference>
<dbReference type="InterPro" id="IPR033922">
    <property type="entry name" value="NAD_bind_Glu_DH"/>
</dbReference>
<dbReference type="InterPro" id="IPR006096">
    <property type="entry name" value="Glu/Leu/Phe/Val/Trp_DH_C"/>
</dbReference>
<dbReference type="PIRSF" id="PIRSF000185">
    <property type="entry name" value="Glu_DH"/>
    <property type="match status" value="1"/>
</dbReference>
<feature type="site" description="Important for catalysis" evidence="7">
    <location>
        <position position="199"/>
    </location>
</feature>
<sequence>MSSHLAAATSSKGSIDMSFLQNYYSSTPKYALSEDSKAKVESIVQTINRRDAGQTEFLDAVHEVLDTILPVFAKDPKYIEAFERLVEPERQIAFRVPWVDDSGKVQVNRGFRVQMSSALGPYKGGLRFHPTVNISVIKFLAFEQIFKNSLTTLMMGAGKGGSDFDPKGKSDNEVMRFCQSFMTELYRYLGPDTDVPAGDINVGAREIGYMFGQYKRLTSTFNGVLTGKDLNWGGSLIRPEATGYGCVYFAQNYLNYRNDSLKGKRCVVSGSGNVAQYTVEKLLDLGAIPITVSDSDGFILEENGFSREDIAYIMDLKNNKRGRLAEYLDYSKTAKFFKGEKPWNVKADLAFPSATQGEIDGEDAAKLVANGVNGVFEGANMPSTPEAIIAYKKANLMYGPAKAANAGGVTVSGLEMAQNSQRQQWTREVVDEKLSCIMKEIFDMSLNAAKEYGLGDDVQSGANIAGFLKVADAMIQQGAV</sequence>
<feature type="domain" description="Glutamate/phenylalanine/leucine/valine/L-tryptophan dehydrogenase C-terminal" evidence="9">
    <location>
        <begin position="235"/>
        <end position="478"/>
    </location>
</feature>
<feature type="binding site" evidence="6">
    <location>
        <position position="198"/>
    </location>
    <ligand>
        <name>substrate</name>
    </ligand>
</feature>
<keyword evidence="6" id="KW-0547">Nucleotide-binding</keyword>
<comment type="subunit">
    <text evidence="2">Homohexamer.</text>
</comment>
<dbReference type="InterPro" id="IPR014362">
    <property type="entry name" value="Glu_DH"/>
</dbReference>
<evidence type="ECO:0000256" key="1">
    <source>
        <dbReference type="ARBA" id="ARBA00006382"/>
    </source>
</evidence>
<comment type="caution">
    <text evidence="10">The sequence shown here is derived from an EMBL/GenBank/DDBJ whole genome shotgun (WGS) entry which is preliminary data.</text>
</comment>
<dbReference type="GO" id="GO:0005829">
    <property type="term" value="C:cytosol"/>
    <property type="evidence" value="ECO:0007669"/>
    <property type="project" value="TreeGrafter"/>
</dbReference>
<dbReference type="InterPro" id="IPR036291">
    <property type="entry name" value="NAD(P)-bd_dom_sf"/>
</dbReference>
<dbReference type="GO" id="GO:0000166">
    <property type="term" value="F:nucleotide binding"/>
    <property type="evidence" value="ECO:0007669"/>
    <property type="project" value="UniProtKB-KW"/>
</dbReference>
<dbReference type="Proteomes" id="UP000187283">
    <property type="component" value="Unassembled WGS sequence"/>
</dbReference>
<dbReference type="InterPro" id="IPR006097">
    <property type="entry name" value="Glu/Leu/Phe/Val/Trp_DH_dimer"/>
</dbReference>
<proteinExistence type="inferred from homology"/>
<keyword evidence="3 4" id="KW-0560">Oxidoreductase</keyword>
<dbReference type="Pfam" id="PF02812">
    <property type="entry name" value="ELFV_dehydrog_N"/>
    <property type="match status" value="1"/>
</dbReference>
<dbReference type="Gene3D" id="3.40.50.720">
    <property type="entry name" value="NAD(P)-binding Rossmann-like Domain"/>
    <property type="match status" value="1"/>
</dbReference>
<dbReference type="STRING" id="133412.A0A1R1XEM4"/>
<feature type="binding site" evidence="6">
    <location>
        <position position="123"/>
    </location>
    <ligand>
        <name>substrate</name>
    </ligand>
</feature>
<dbReference type="GO" id="GO:0006537">
    <property type="term" value="P:glutamate biosynthetic process"/>
    <property type="evidence" value="ECO:0007669"/>
    <property type="project" value="TreeGrafter"/>
</dbReference>
<dbReference type="GO" id="GO:0004354">
    <property type="term" value="F:glutamate dehydrogenase (NADP+) activity"/>
    <property type="evidence" value="ECO:0007669"/>
    <property type="project" value="TreeGrafter"/>
</dbReference>
<dbReference type="PANTHER" id="PTHR43571">
    <property type="entry name" value="NADP-SPECIFIC GLUTAMATE DEHYDROGENASE 1-RELATED"/>
    <property type="match status" value="1"/>
</dbReference>
<evidence type="ECO:0000256" key="4">
    <source>
        <dbReference type="PIRNR" id="PIRNR000185"/>
    </source>
</evidence>
<dbReference type="AlphaFoldDB" id="A0A1R1XEM4"/>
<feature type="binding site" evidence="6">
    <location>
        <position position="273"/>
    </location>
    <ligand>
        <name>NAD(+)</name>
        <dbReference type="ChEBI" id="CHEBI:57540"/>
    </ligand>
</feature>
<evidence type="ECO:0000256" key="6">
    <source>
        <dbReference type="PIRSR" id="PIRSR000185-2"/>
    </source>
</evidence>
<evidence type="ECO:0000259" key="9">
    <source>
        <dbReference type="SMART" id="SM00839"/>
    </source>
</evidence>
<feature type="binding site" evidence="6">
    <location>
        <position position="147"/>
    </location>
    <ligand>
        <name>substrate</name>
    </ligand>
</feature>
<evidence type="ECO:0000256" key="3">
    <source>
        <dbReference type="ARBA" id="ARBA00023002"/>
    </source>
</evidence>
<feature type="binding site" evidence="6">
    <location>
        <position position="412"/>
    </location>
    <ligand>
        <name>substrate</name>
    </ligand>
</feature>
<dbReference type="InterPro" id="IPR006095">
    <property type="entry name" value="Glu/Leu/Phe/Val/Trp_DH"/>
</dbReference>
<keyword evidence="6" id="KW-0520">NAD</keyword>
<feature type="binding site" evidence="6">
    <location>
        <position position="242"/>
    </location>
    <ligand>
        <name>NAD(+)</name>
        <dbReference type="ChEBI" id="CHEBI:57540"/>
    </ligand>
</feature>
<dbReference type="EMBL" id="LSSN01003646">
    <property type="protein sequence ID" value="OMJ13082.1"/>
    <property type="molecule type" value="Genomic_DNA"/>
</dbReference>
<reference evidence="10 11" key="1">
    <citation type="submission" date="2017-01" db="EMBL/GenBank/DDBJ databases">
        <authorList>
            <person name="Mah S.A."/>
            <person name="Swanson W.J."/>
            <person name="Moy G.W."/>
            <person name="Vacquier V.D."/>
        </authorList>
    </citation>
    <scope>NUCLEOTIDE SEQUENCE [LARGE SCALE GENOMIC DNA]</scope>
    <source>
        <strain evidence="10 11">GSMNP</strain>
    </source>
</reference>
<evidence type="ECO:0000256" key="7">
    <source>
        <dbReference type="PIRSR" id="PIRSR000185-3"/>
    </source>
</evidence>
<dbReference type="InterPro" id="IPR050724">
    <property type="entry name" value="Glu_Leu_Phe_Val_DH"/>
</dbReference>
<dbReference type="FunFam" id="3.40.50.10860:FF:000002">
    <property type="entry name" value="Glutamate dehydrogenase"/>
    <property type="match status" value="1"/>
</dbReference>
<evidence type="ECO:0000313" key="10">
    <source>
        <dbReference type="EMBL" id="OMJ13082.1"/>
    </source>
</evidence>
<evidence type="ECO:0000313" key="11">
    <source>
        <dbReference type="Proteomes" id="UP000187283"/>
    </source>
</evidence>
<accession>A0A1R1XEM4</accession>
<dbReference type="FunFam" id="1.10.285.10:FF:000001">
    <property type="entry name" value="Glutamate dehydrogenase"/>
    <property type="match status" value="1"/>
</dbReference>
<dbReference type="Pfam" id="PF00208">
    <property type="entry name" value="ELFV_dehydrog"/>
    <property type="match status" value="1"/>
</dbReference>
<dbReference type="Gene3D" id="3.40.50.10860">
    <property type="entry name" value="Leucine Dehydrogenase, chain A, domain 1"/>
    <property type="match status" value="1"/>
</dbReference>
<dbReference type="OrthoDB" id="6718861at2759"/>
<organism evidence="10 11">
    <name type="scientific">Smittium culicis</name>
    <dbReference type="NCBI Taxonomy" id="133412"/>
    <lineage>
        <taxon>Eukaryota</taxon>
        <taxon>Fungi</taxon>
        <taxon>Fungi incertae sedis</taxon>
        <taxon>Zoopagomycota</taxon>
        <taxon>Kickxellomycotina</taxon>
        <taxon>Harpellomycetes</taxon>
        <taxon>Harpellales</taxon>
        <taxon>Legeriomycetaceae</taxon>
        <taxon>Smittium</taxon>
    </lineage>
</organism>
<dbReference type="NCBIfam" id="NF006929">
    <property type="entry name" value="PRK09414.1"/>
    <property type="match status" value="1"/>
</dbReference>
<dbReference type="PANTHER" id="PTHR43571:SF1">
    <property type="entry name" value="NADP-SPECIFIC GLUTAMATE DEHYDROGENASE 1-RELATED"/>
    <property type="match status" value="1"/>
</dbReference>